<dbReference type="PANTHER" id="PTHR30086:SF20">
    <property type="entry name" value="ARGININE EXPORTER PROTEIN ARGO-RELATED"/>
    <property type="match status" value="1"/>
</dbReference>
<feature type="transmembrane region" description="Helical" evidence="6">
    <location>
        <begin position="151"/>
        <end position="175"/>
    </location>
</feature>
<dbReference type="GO" id="GO:0005886">
    <property type="term" value="C:plasma membrane"/>
    <property type="evidence" value="ECO:0007669"/>
    <property type="project" value="UniProtKB-SubCell"/>
</dbReference>
<keyword evidence="4 6" id="KW-1133">Transmembrane helix</keyword>
<evidence type="ECO:0000313" key="7">
    <source>
        <dbReference type="EMBL" id="RTE67469.1"/>
    </source>
</evidence>
<organism evidence="7 8">
    <name type="scientific">Amphritea opalescens</name>
    <dbReference type="NCBI Taxonomy" id="2490544"/>
    <lineage>
        <taxon>Bacteria</taxon>
        <taxon>Pseudomonadati</taxon>
        <taxon>Pseudomonadota</taxon>
        <taxon>Gammaproteobacteria</taxon>
        <taxon>Oceanospirillales</taxon>
        <taxon>Oceanospirillaceae</taxon>
        <taxon>Amphritea</taxon>
    </lineage>
</organism>
<dbReference type="GO" id="GO:0015171">
    <property type="term" value="F:amino acid transmembrane transporter activity"/>
    <property type="evidence" value="ECO:0007669"/>
    <property type="project" value="TreeGrafter"/>
</dbReference>
<gene>
    <name evidence="7" type="ORF">EH243_00525</name>
</gene>
<evidence type="ECO:0000256" key="1">
    <source>
        <dbReference type="ARBA" id="ARBA00004651"/>
    </source>
</evidence>
<evidence type="ECO:0000256" key="5">
    <source>
        <dbReference type="ARBA" id="ARBA00023136"/>
    </source>
</evidence>
<name>A0A430KVG4_9GAMM</name>
<evidence type="ECO:0000313" key="8">
    <source>
        <dbReference type="Proteomes" id="UP000283087"/>
    </source>
</evidence>
<dbReference type="AlphaFoldDB" id="A0A430KVG4"/>
<comment type="caution">
    <text evidence="7">The sequence shown here is derived from an EMBL/GenBank/DDBJ whole genome shotgun (WGS) entry which is preliminary data.</text>
</comment>
<sequence>MVMLLSIPAPFLTGLATSAGLIMAIGAQNAFVLSQGVRREYHWPIAGLCSLIDTVLIAAGISGMGVLISQSTLMLPLINWAGGAFLLWYGALALRSALRSETLKVSTRQFSSLGAALLTTLALSLLNPHVYLDTVVLLGSIGGRYAEQDRVWFGAGAALFSFIWFFSLSLGARWLAPLFRRPISWRILDGLVCIMMWTLAALLLSGNLSAQ</sequence>
<proteinExistence type="predicted"/>
<keyword evidence="8" id="KW-1185">Reference proteome</keyword>
<dbReference type="OrthoDB" id="5638726at2"/>
<comment type="subcellular location">
    <subcellularLocation>
        <location evidence="1">Cell membrane</location>
        <topology evidence="1">Multi-pass membrane protein</topology>
    </subcellularLocation>
</comment>
<protein>
    <submittedName>
        <fullName evidence="7">Amino acid transporter</fullName>
    </submittedName>
</protein>
<dbReference type="EMBL" id="RQXW01000001">
    <property type="protein sequence ID" value="RTE67469.1"/>
    <property type="molecule type" value="Genomic_DNA"/>
</dbReference>
<feature type="transmembrane region" description="Helical" evidence="6">
    <location>
        <begin position="80"/>
        <end position="98"/>
    </location>
</feature>
<keyword evidence="3 6" id="KW-0812">Transmembrane</keyword>
<dbReference type="Proteomes" id="UP000283087">
    <property type="component" value="Unassembled WGS sequence"/>
</dbReference>
<dbReference type="Pfam" id="PF01810">
    <property type="entry name" value="LysE"/>
    <property type="match status" value="1"/>
</dbReference>
<feature type="transmembrane region" description="Helical" evidence="6">
    <location>
        <begin position="12"/>
        <end position="33"/>
    </location>
</feature>
<accession>A0A430KVG4</accession>
<reference evidence="7 8" key="1">
    <citation type="submission" date="2018-11" db="EMBL/GenBank/DDBJ databases">
        <title>The draft genome sequence of Amphritea opalescens ANRC-JH13T.</title>
        <authorList>
            <person name="Fang Z."/>
            <person name="Zhang Y."/>
            <person name="Han X."/>
        </authorList>
    </citation>
    <scope>NUCLEOTIDE SEQUENCE [LARGE SCALE GENOMIC DNA]</scope>
    <source>
        <strain evidence="7 8">ANRC-JH13</strain>
    </source>
</reference>
<feature type="transmembrane region" description="Helical" evidence="6">
    <location>
        <begin position="110"/>
        <end position="131"/>
    </location>
</feature>
<keyword evidence="5 6" id="KW-0472">Membrane</keyword>
<evidence type="ECO:0000256" key="6">
    <source>
        <dbReference type="SAM" id="Phobius"/>
    </source>
</evidence>
<feature type="transmembrane region" description="Helical" evidence="6">
    <location>
        <begin position="187"/>
        <end position="208"/>
    </location>
</feature>
<dbReference type="InterPro" id="IPR001123">
    <property type="entry name" value="LeuE-type"/>
</dbReference>
<dbReference type="PANTHER" id="PTHR30086">
    <property type="entry name" value="ARGININE EXPORTER PROTEIN ARGO"/>
    <property type="match status" value="1"/>
</dbReference>
<keyword evidence="2" id="KW-1003">Cell membrane</keyword>
<evidence type="ECO:0000256" key="4">
    <source>
        <dbReference type="ARBA" id="ARBA00022989"/>
    </source>
</evidence>
<evidence type="ECO:0000256" key="2">
    <source>
        <dbReference type="ARBA" id="ARBA00022475"/>
    </source>
</evidence>
<feature type="transmembrane region" description="Helical" evidence="6">
    <location>
        <begin position="45"/>
        <end position="68"/>
    </location>
</feature>
<evidence type="ECO:0000256" key="3">
    <source>
        <dbReference type="ARBA" id="ARBA00022692"/>
    </source>
</evidence>